<organism evidence="1">
    <name type="scientific">Guillardia theta (strain CCMP2712)</name>
    <name type="common">Cryptophyte</name>
    <dbReference type="NCBI Taxonomy" id="905079"/>
    <lineage>
        <taxon>Eukaryota</taxon>
        <taxon>Cryptophyceae</taxon>
        <taxon>Pyrenomonadales</taxon>
        <taxon>Geminigeraceae</taxon>
        <taxon>Guillardia</taxon>
    </lineage>
</organism>
<dbReference type="GeneID" id="17288827"/>
<gene>
    <name evidence="1" type="ORF">GUITHDRAFT_121729</name>
</gene>
<dbReference type="EMBL" id="JH993211">
    <property type="protein sequence ID" value="EKX32103.1"/>
    <property type="molecule type" value="Genomic_DNA"/>
</dbReference>
<dbReference type="PaxDb" id="55529-EKX32103"/>
<protein>
    <submittedName>
        <fullName evidence="1 2">Uncharacterized protein</fullName>
    </submittedName>
</protein>
<dbReference type="HOGENOM" id="CLU_2188994_0_0_1"/>
<evidence type="ECO:0000313" key="2">
    <source>
        <dbReference type="EnsemblProtists" id="EKX32103"/>
    </source>
</evidence>
<accession>L1I769</accession>
<reference evidence="2" key="3">
    <citation type="submission" date="2016-03" db="UniProtKB">
        <authorList>
            <consortium name="EnsemblProtists"/>
        </authorList>
    </citation>
    <scope>IDENTIFICATION</scope>
</reference>
<dbReference type="RefSeq" id="XP_005819083.1">
    <property type="nucleotide sequence ID" value="XM_005819026.1"/>
</dbReference>
<evidence type="ECO:0000313" key="1">
    <source>
        <dbReference type="EMBL" id="EKX32103.1"/>
    </source>
</evidence>
<dbReference type="EnsemblProtists" id="EKX32103">
    <property type="protein sequence ID" value="EKX32103"/>
    <property type="gene ID" value="GUITHDRAFT_121729"/>
</dbReference>
<reference evidence="1 3" key="1">
    <citation type="journal article" date="2012" name="Nature">
        <title>Algal genomes reveal evolutionary mosaicism and the fate of nucleomorphs.</title>
        <authorList>
            <consortium name="DOE Joint Genome Institute"/>
            <person name="Curtis B.A."/>
            <person name="Tanifuji G."/>
            <person name="Burki F."/>
            <person name="Gruber A."/>
            <person name="Irimia M."/>
            <person name="Maruyama S."/>
            <person name="Arias M.C."/>
            <person name="Ball S.G."/>
            <person name="Gile G.H."/>
            <person name="Hirakawa Y."/>
            <person name="Hopkins J.F."/>
            <person name="Kuo A."/>
            <person name="Rensing S.A."/>
            <person name="Schmutz J."/>
            <person name="Symeonidi A."/>
            <person name="Elias M."/>
            <person name="Eveleigh R.J."/>
            <person name="Herman E.K."/>
            <person name="Klute M.J."/>
            <person name="Nakayama T."/>
            <person name="Obornik M."/>
            <person name="Reyes-Prieto A."/>
            <person name="Armbrust E.V."/>
            <person name="Aves S.J."/>
            <person name="Beiko R.G."/>
            <person name="Coutinho P."/>
            <person name="Dacks J.B."/>
            <person name="Durnford D.G."/>
            <person name="Fast N.M."/>
            <person name="Green B.R."/>
            <person name="Grisdale C.J."/>
            <person name="Hempel F."/>
            <person name="Henrissat B."/>
            <person name="Hoppner M.P."/>
            <person name="Ishida K."/>
            <person name="Kim E."/>
            <person name="Koreny L."/>
            <person name="Kroth P.G."/>
            <person name="Liu Y."/>
            <person name="Malik S.B."/>
            <person name="Maier U.G."/>
            <person name="McRose D."/>
            <person name="Mock T."/>
            <person name="Neilson J.A."/>
            <person name="Onodera N.T."/>
            <person name="Poole A.M."/>
            <person name="Pritham E.J."/>
            <person name="Richards T.A."/>
            <person name="Rocap G."/>
            <person name="Roy S.W."/>
            <person name="Sarai C."/>
            <person name="Schaack S."/>
            <person name="Shirato S."/>
            <person name="Slamovits C.H."/>
            <person name="Spencer D.F."/>
            <person name="Suzuki S."/>
            <person name="Worden A.Z."/>
            <person name="Zauner S."/>
            <person name="Barry K."/>
            <person name="Bell C."/>
            <person name="Bharti A.K."/>
            <person name="Crow J.A."/>
            <person name="Grimwood J."/>
            <person name="Kramer R."/>
            <person name="Lindquist E."/>
            <person name="Lucas S."/>
            <person name="Salamov A."/>
            <person name="McFadden G.I."/>
            <person name="Lane C.E."/>
            <person name="Keeling P.J."/>
            <person name="Gray M.W."/>
            <person name="Grigoriev I.V."/>
            <person name="Archibald J.M."/>
        </authorList>
    </citation>
    <scope>NUCLEOTIDE SEQUENCE</scope>
    <source>
        <strain evidence="1 3">CCMP2712</strain>
    </source>
</reference>
<dbReference type="Proteomes" id="UP000011087">
    <property type="component" value="Unassembled WGS sequence"/>
</dbReference>
<dbReference type="AlphaFoldDB" id="L1I769"/>
<sequence length="109" mass="11615">MSLFLFHQQQIALHSDDIASLPPYRASGSSRSKLDARLALSRSPAEGGKVAVDDLRAPRVVEDASASRNVLSDMLASLAASAKTEATIHQTFVPASWLQGKGLEEVLKG</sequence>
<reference evidence="3" key="2">
    <citation type="submission" date="2012-11" db="EMBL/GenBank/DDBJ databases">
        <authorList>
            <person name="Kuo A."/>
            <person name="Curtis B.A."/>
            <person name="Tanifuji G."/>
            <person name="Burki F."/>
            <person name="Gruber A."/>
            <person name="Irimia M."/>
            <person name="Maruyama S."/>
            <person name="Arias M.C."/>
            <person name="Ball S.G."/>
            <person name="Gile G.H."/>
            <person name="Hirakawa Y."/>
            <person name="Hopkins J.F."/>
            <person name="Rensing S.A."/>
            <person name="Schmutz J."/>
            <person name="Symeonidi A."/>
            <person name="Elias M."/>
            <person name="Eveleigh R.J."/>
            <person name="Herman E.K."/>
            <person name="Klute M.J."/>
            <person name="Nakayama T."/>
            <person name="Obornik M."/>
            <person name="Reyes-Prieto A."/>
            <person name="Armbrust E.V."/>
            <person name="Aves S.J."/>
            <person name="Beiko R.G."/>
            <person name="Coutinho P."/>
            <person name="Dacks J.B."/>
            <person name="Durnford D.G."/>
            <person name="Fast N.M."/>
            <person name="Green B.R."/>
            <person name="Grisdale C."/>
            <person name="Hempe F."/>
            <person name="Henrissat B."/>
            <person name="Hoppner M.P."/>
            <person name="Ishida K.-I."/>
            <person name="Kim E."/>
            <person name="Koreny L."/>
            <person name="Kroth P.G."/>
            <person name="Liu Y."/>
            <person name="Malik S.-B."/>
            <person name="Maier U.G."/>
            <person name="McRose D."/>
            <person name="Mock T."/>
            <person name="Neilson J.A."/>
            <person name="Onodera N.T."/>
            <person name="Poole A.M."/>
            <person name="Pritham E.J."/>
            <person name="Richards T.A."/>
            <person name="Rocap G."/>
            <person name="Roy S.W."/>
            <person name="Sarai C."/>
            <person name="Schaack S."/>
            <person name="Shirato S."/>
            <person name="Slamovits C.H."/>
            <person name="Spencer D.F."/>
            <person name="Suzuki S."/>
            <person name="Worden A.Z."/>
            <person name="Zauner S."/>
            <person name="Barry K."/>
            <person name="Bell C."/>
            <person name="Bharti A.K."/>
            <person name="Crow J.A."/>
            <person name="Grimwood J."/>
            <person name="Kramer R."/>
            <person name="Lindquist E."/>
            <person name="Lucas S."/>
            <person name="Salamov A."/>
            <person name="McFadden G.I."/>
            <person name="Lane C.E."/>
            <person name="Keeling P.J."/>
            <person name="Gray M.W."/>
            <person name="Grigoriev I.V."/>
            <person name="Archibald J.M."/>
        </authorList>
    </citation>
    <scope>NUCLEOTIDE SEQUENCE</scope>
    <source>
        <strain evidence="3">CCMP2712</strain>
    </source>
</reference>
<name>L1I769_GUITC</name>
<dbReference type="KEGG" id="gtt:GUITHDRAFT_121729"/>
<proteinExistence type="predicted"/>
<keyword evidence="3" id="KW-1185">Reference proteome</keyword>
<evidence type="ECO:0000313" key="3">
    <source>
        <dbReference type="Proteomes" id="UP000011087"/>
    </source>
</evidence>